<dbReference type="Proteomes" id="UP000809910">
    <property type="component" value="Unassembled WGS sequence"/>
</dbReference>
<gene>
    <name evidence="1" type="ORF">I5282_02765</name>
</gene>
<reference evidence="1 2" key="1">
    <citation type="submission" date="2020-12" db="EMBL/GenBank/DDBJ databases">
        <title>WGS of Legionella: environmental sample.</title>
        <authorList>
            <person name="Cristino S."/>
            <person name="Girolamini L."/>
            <person name="Salaris S."/>
            <person name="Pascale M.R."/>
            <person name="Mazzotta M."/>
            <person name="Orsini M."/>
            <person name="Grottola A."/>
        </authorList>
    </citation>
    <scope>NUCLEOTIDE SEQUENCE [LARGE SCALE GENOMIC DNA]</scope>
    <source>
        <strain evidence="1 2">30cs62</strain>
    </source>
</reference>
<sequence length="380" mass="44277">MNSKIDSLELALKQSLQGLFPKRSCILDYTEVKKRIKNEVKIALNVGDIDKIILLITQTVSDAQHKDPALLIIDQARVKVLISNNNEIVENVQNQIGQQVDINQASQMIEIVIEEMNQFHDTNKFLNNLTSRSKTNWDANTYASKKSQLDHLFDRELLKEEFHLIAETWFHYMVFAEDLRSPDNYTKEQIKELKRVLIARIRYLEGVVKSSREAIDRVCEIDRFLLINIEAEEKYLLDTQNQLDESKALAERLRQDNGYELSANHIQQQAYFSAFFLGELLGLHEPQYSKDGNPLLTFLDILTGWTDAQMDKYVTRKRISTTYSIYKQFKLNPNNKPFIDNLFRCHQEQKRTLKSILKEFQSYLLKLSIKPCALSITHDA</sequence>
<evidence type="ECO:0000313" key="2">
    <source>
        <dbReference type="Proteomes" id="UP000809910"/>
    </source>
</evidence>
<protein>
    <recommendedName>
        <fullName evidence="3">Coiled-coil protein</fullName>
    </recommendedName>
</protein>
<dbReference type="EMBL" id="JADWVN010000005">
    <property type="protein sequence ID" value="MBL7525495.1"/>
    <property type="molecule type" value="Genomic_DNA"/>
</dbReference>
<dbReference type="RefSeq" id="WP_203109845.1">
    <property type="nucleotide sequence ID" value="NZ_JADOBG010000012.1"/>
</dbReference>
<evidence type="ECO:0000313" key="1">
    <source>
        <dbReference type="EMBL" id="MBL7525495.1"/>
    </source>
</evidence>
<keyword evidence="2" id="KW-1185">Reference proteome</keyword>
<evidence type="ECO:0008006" key="3">
    <source>
        <dbReference type="Google" id="ProtNLM"/>
    </source>
</evidence>
<organism evidence="1 2">
    <name type="scientific">Legionella bononiensis</name>
    <dbReference type="NCBI Taxonomy" id="2793102"/>
    <lineage>
        <taxon>Bacteria</taxon>
        <taxon>Pseudomonadati</taxon>
        <taxon>Pseudomonadota</taxon>
        <taxon>Gammaproteobacteria</taxon>
        <taxon>Legionellales</taxon>
        <taxon>Legionellaceae</taxon>
        <taxon>Legionella</taxon>
    </lineage>
</organism>
<proteinExistence type="predicted"/>
<accession>A0ABS1W8D5</accession>
<comment type="caution">
    <text evidence="1">The sequence shown here is derived from an EMBL/GenBank/DDBJ whole genome shotgun (WGS) entry which is preliminary data.</text>
</comment>
<name>A0ABS1W8D5_9GAMM</name>